<dbReference type="PANTHER" id="PTHR43591">
    <property type="entry name" value="METHYLTRANSFERASE"/>
    <property type="match status" value="1"/>
</dbReference>
<dbReference type="OrthoDB" id="9772751at2"/>
<keyword evidence="2" id="KW-0808">Transferase</keyword>
<sequence length="225" mass="24842">MRGDVTAAPLNPFDAPELAVGYEAWYATEGRAADQAERRLLTWLLSGLPQPQTLVEIGVGTGHFARWLASEGYRVVGVDRSAPMLAEALQRGSVPLIRADAADLPFANDAFDVALLITTLEFLPCPERALQEAARVARQGMILGVLNRWHPLAWQRKRSGLSVWQVARFYAPPELARLVHQALHRSVASMTWRTTLLPAPWVQSSSRLPVGAFIGMRVVLSKWKG</sequence>
<protein>
    <submittedName>
        <fullName evidence="2">Methyltransferase type 11</fullName>
    </submittedName>
</protein>
<dbReference type="Pfam" id="PF08241">
    <property type="entry name" value="Methyltransf_11"/>
    <property type="match status" value="1"/>
</dbReference>
<accession>A7NH94</accession>
<dbReference type="Proteomes" id="UP000000263">
    <property type="component" value="Chromosome"/>
</dbReference>
<dbReference type="eggNOG" id="COG2226">
    <property type="taxonomic scope" value="Bacteria"/>
</dbReference>
<keyword evidence="3" id="KW-1185">Reference proteome</keyword>
<dbReference type="KEGG" id="rca:Rcas_0720"/>
<name>A7NH94_ROSCS</name>
<gene>
    <name evidence="2" type="ordered locus">Rcas_0720</name>
</gene>
<dbReference type="SUPFAM" id="SSF53335">
    <property type="entry name" value="S-adenosyl-L-methionine-dependent methyltransferases"/>
    <property type="match status" value="1"/>
</dbReference>
<dbReference type="CDD" id="cd02440">
    <property type="entry name" value="AdoMet_MTases"/>
    <property type="match status" value="1"/>
</dbReference>
<dbReference type="Gene3D" id="3.40.50.150">
    <property type="entry name" value="Vaccinia Virus protein VP39"/>
    <property type="match status" value="1"/>
</dbReference>
<dbReference type="InterPro" id="IPR013216">
    <property type="entry name" value="Methyltransf_11"/>
</dbReference>
<reference evidence="2 3" key="1">
    <citation type="submission" date="2007-08" db="EMBL/GenBank/DDBJ databases">
        <title>Complete sequence of Roseiflexus castenholzii DSM 13941.</title>
        <authorList>
            <consortium name="US DOE Joint Genome Institute"/>
            <person name="Copeland A."/>
            <person name="Lucas S."/>
            <person name="Lapidus A."/>
            <person name="Barry K."/>
            <person name="Glavina del Rio T."/>
            <person name="Dalin E."/>
            <person name="Tice H."/>
            <person name="Pitluck S."/>
            <person name="Thompson L.S."/>
            <person name="Brettin T."/>
            <person name="Bruce D."/>
            <person name="Detter J.C."/>
            <person name="Han C."/>
            <person name="Tapia R."/>
            <person name="Schmutz J."/>
            <person name="Larimer F."/>
            <person name="Land M."/>
            <person name="Hauser L."/>
            <person name="Kyrpides N."/>
            <person name="Mikhailova N."/>
            <person name="Bryant D.A."/>
            <person name="Hanada S."/>
            <person name="Tsukatani Y."/>
            <person name="Richardson P."/>
        </authorList>
    </citation>
    <scope>NUCLEOTIDE SEQUENCE [LARGE SCALE GENOMIC DNA]</scope>
    <source>
        <strain evidence="3">DSM 13941 / HLO8</strain>
    </source>
</reference>
<evidence type="ECO:0000313" key="3">
    <source>
        <dbReference type="Proteomes" id="UP000000263"/>
    </source>
</evidence>
<organism evidence="2 3">
    <name type="scientific">Roseiflexus castenholzii (strain DSM 13941 / HLO8)</name>
    <dbReference type="NCBI Taxonomy" id="383372"/>
    <lineage>
        <taxon>Bacteria</taxon>
        <taxon>Bacillati</taxon>
        <taxon>Chloroflexota</taxon>
        <taxon>Chloroflexia</taxon>
        <taxon>Chloroflexales</taxon>
        <taxon>Roseiflexineae</taxon>
        <taxon>Roseiflexaceae</taxon>
        <taxon>Roseiflexus</taxon>
    </lineage>
</organism>
<feature type="domain" description="Methyltransferase type 11" evidence="1">
    <location>
        <begin position="55"/>
        <end position="140"/>
    </location>
</feature>
<dbReference type="EMBL" id="CP000804">
    <property type="protein sequence ID" value="ABU56841.1"/>
    <property type="molecule type" value="Genomic_DNA"/>
</dbReference>
<evidence type="ECO:0000259" key="1">
    <source>
        <dbReference type="Pfam" id="PF08241"/>
    </source>
</evidence>
<dbReference type="GO" id="GO:0008757">
    <property type="term" value="F:S-adenosylmethionine-dependent methyltransferase activity"/>
    <property type="evidence" value="ECO:0007669"/>
    <property type="project" value="InterPro"/>
</dbReference>
<proteinExistence type="predicted"/>
<dbReference type="STRING" id="383372.Rcas_0720"/>
<keyword evidence="2" id="KW-0489">Methyltransferase</keyword>
<dbReference type="AlphaFoldDB" id="A7NH94"/>
<evidence type="ECO:0000313" key="2">
    <source>
        <dbReference type="EMBL" id="ABU56841.1"/>
    </source>
</evidence>
<dbReference type="HOGENOM" id="CLU_037990_14_0_0"/>
<dbReference type="GO" id="GO:0032259">
    <property type="term" value="P:methylation"/>
    <property type="evidence" value="ECO:0007669"/>
    <property type="project" value="UniProtKB-KW"/>
</dbReference>
<dbReference type="InterPro" id="IPR029063">
    <property type="entry name" value="SAM-dependent_MTases_sf"/>
</dbReference>